<sequence>MVSFWPFKGDDSSAASFEKTLSTLSGKINRASAKNDTLRQRQRRYKVLWTLYTGFTYILVAVILTLVTGWQKWRPAEYTGIAGGPVLIYGVRTALDAYYNYRISNTQRYLNDLNKQRDAAIEKLKAATKYNTTQQLLEKYGAAPPKPAPTPAKRKATQGKQPPQSGRTGIAPPPTANIPGRQPQPSGVPTTPQGPDSKPLQDPRHRTFPPAPPSGAPSEEFAPNAFSAPSHVPPEYHSAGPKWYDRIMDVVLGEDETQPKNRIVLICQNCRLVNGQAPPGTKSLEDMGKWRCSECHTWNGHENETKQMIQRIAQENAPEPTSPVPTLSNTVESSPSQQLTDDQPGAPEMEEVKEESSSDADNRDSDEARLETPPASSTRSKARQRKKA</sequence>
<evidence type="ECO:0000313" key="1">
    <source>
        <dbReference type="EMBL" id="KAK8192611.1"/>
    </source>
</evidence>
<name>A0ACC3S2M4_9PEZI</name>
<gene>
    <name evidence="1" type="ORF">M8818_007781</name>
</gene>
<protein>
    <submittedName>
        <fullName evidence="1">Uncharacterized protein</fullName>
    </submittedName>
</protein>
<organism evidence="1 2">
    <name type="scientific">Zalaria obscura</name>
    <dbReference type="NCBI Taxonomy" id="2024903"/>
    <lineage>
        <taxon>Eukaryota</taxon>
        <taxon>Fungi</taxon>
        <taxon>Dikarya</taxon>
        <taxon>Ascomycota</taxon>
        <taxon>Pezizomycotina</taxon>
        <taxon>Dothideomycetes</taxon>
        <taxon>Dothideomycetidae</taxon>
        <taxon>Dothideales</taxon>
        <taxon>Zalariaceae</taxon>
        <taxon>Zalaria</taxon>
    </lineage>
</organism>
<accession>A0ACC3S2M4</accession>
<evidence type="ECO:0000313" key="2">
    <source>
        <dbReference type="Proteomes" id="UP001320706"/>
    </source>
</evidence>
<dbReference type="Proteomes" id="UP001320706">
    <property type="component" value="Unassembled WGS sequence"/>
</dbReference>
<keyword evidence="2" id="KW-1185">Reference proteome</keyword>
<comment type="caution">
    <text evidence="1">The sequence shown here is derived from an EMBL/GenBank/DDBJ whole genome shotgun (WGS) entry which is preliminary data.</text>
</comment>
<reference evidence="1" key="1">
    <citation type="submission" date="2024-02" db="EMBL/GenBank/DDBJ databases">
        <title>Metagenome Assembled Genome of Zalaria obscura JY119.</title>
        <authorList>
            <person name="Vighnesh L."/>
            <person name="Jagadeeshwari U."/>
            <person name="Venkata Ramana C."/>
            <person name="Sasikala C."/>
        </authorList>
    </citation>
    <scope>NUCLEOTIDE SEQUENCE</scope>
    <source>
        <strain evidence="1">JY119</strain>
    </source>
</reference>
<dbReference type="EMBL" id="JAMKPW020000044">
    <property type="protein sequence ID" value="KAK8192611.1"/>
    <property type="molecule type" value="Genomic_DNA"/>
</dbReference>
<proteinExistence type="predicted"/>